<evidence type="ECO:0000256" key="8">
    <source>
        <dbReference type="SAM" id="MobiDB-lite"/>
    </source>
</evidence>
<evidence type="ECO:0000256" key="4">
    <source>
        <dbReference type="ARBA" id="ARBA00022989"/>
    </source>
</evidence>
<evidence type="ECO:0000256" key="7">
    <source>
        <dbReference type="PROSITE-ProRule" id="PRU00023"/>
    </source>
</evidence>
<dbReference type="InterPro" id="IPR036770">
    <property type="entry name" value="Ankyrin_rpt-contain_sf"/>
</dbReference>
<evidence type="ECO:0000259" key="10">
    <source>
        <dbReference type="Pfam" id="PF13962"/>
    </source>
</evidence>
<feature type="domain" description="PGG" evidence="10">
    <location>
        <begin position="490"/>
        <end position="601"/>
    </location>
</feature>
<dbReference type="SUPFAM" id="SSF48403">
    <property type="entry name" value="Ankyrin repeat"/>
    <property type="match status" value="1"/>
</dbReference>
<evidence type="ECO:0000256" key="3">
    <source>
        <dbReference type="ARBA" id="ARBA00022737"/>
    </source>
</evidence>
<dbReference type="InterPro" id="IPR026961">
    <property type="entry name" value="PGG_dom"/>
</dbReference>
<feature type="transmembrane region" description="Helical" evidence="9">
    <location>
        <begin position="496"/>
        <end position="517"/>
    </location>
</feature>
<evidence type="ECO:0000256" key="6">
    <source>
        <dbReference type="ARBA" id="ARBA00023136"/>
    </source>
</evidence>
<keyword evidence="3" id="KW-0677">Repeat</keyword>
<gene>
    <name evidence="11" type="ORF">NE237_027510</name>
</gene>
<comment type="caution">
    <text evidence="11">The sequence shown here is derived from an EMBL/GenBank/DDBJ whole genome shotgun (WGS) entry which is preliminary data.</text>
</comment>
<evidence type="ECO:0000256" key="5">
    <source>
        <dbReference type="ARBA" id="ARBA00023043"/>
    </source>
</evidence>
<dbReference type="Pfam" id="PF12796">
    <property type="entry name" value="Ank_2"/>
    <property type="match status" value="2"/>
</dbReference>
<dbReference type="PROSITE" id="PS50088">
    <property type="entry name" value="ANK_REPEAT"/>
    <property type="match status" value="2"/>
</dbReference>
<dbReference type="Pfam" id="PF13962">
    <property type="entry name" value="PGG"/>
    <property type="match status" value="1"/>
</dbReference>
<feature type="repeat" description="ANK" evidence="7">
    <location>
        <begin position="374"/>
        <end position="396"/>
    </location>
</feature>
<keyword evidence="6 9" id="KW-0472">Membrane</keyword>
<evidence type="ECO:0000256" key="1">
    <source>
        <dbReference type="ARBA" id="ARBA00004141"/>
    </source>
</evidence>
<dbReference type="AlphaFoldDB" id="A0A9Q0GQA1"/>
<feature type="transmembrane region" description="Helical" evidence="9">
    <location>
        <begin position="608"/>
        <end position="626"/>
    </location>
</feature>
<dbReference type="Proteomes" id="UP001141806">
    <property type="component" value="Unassembled WGS sequence"/>
</dbReference>
<organism evidence="11 12">
    <name type="scientific">Protea cynaroides</name>
    <dbReference type="NCBI Taxonomy" id="273540"/>
    <lineage>
        <taxon>Eukaryota</taxon>
        <taxon>Viridiplantae</taxon>
        <taxon>Streptophyta</taxon>
        <taxon>Embryophyta</taxon>
        <taxon>Tracheophyta</taxon>
        <taxon>Spermatophyta</taxon>
        <taxon>Magnoliopsida</taxon>
        <taxon>Proteales</taxon>
        <taxon>Proteaceae</taxon>
        <taxon>Protea</taxon>
    </lineage>
</organism>
<keyword evidence="4 9" id="KW-1133">Transmembrane helix</keyword>
<keyword evidence="5 7" id="KW-0040">ANK repeat</keyword>
<protein>
    <recommendedName>
        <fullName evidence="10">PGG domain-containing protein</fullName>
    </recommendedName>
</protein>
<comment type="subcellular location">
    <subcellularLocation>
        <location evidence="1">Membrane</location>
        <topology evidence="1">Multi-pass membrane protein</topology>
    </subcellularLocation>
</comment>
<feature type="region of interest" description="Disordered" evidence="8">
    <location>
        <begin position="446"/>
        <end position="470"/>
    </location>
</feature>
<evidence type="ECO:0000313" key="11">
    <source>
        <dbReference type="EMBL" id="KAJ4950678.1"/>
    </source>
</evidence>
<dbReference type="OrthoDB" id="10040922at2759"/>
<dbReference type="PANTHER" id="PTHR24186:SF50">
    <property type="entry name" value="ANKYRIN REPEAT-CONTAINING PROTEIN ITN1-LIKE ISOFORM X1"/>
    <property type="match status" value="1"/>
</dbReference>
<feature type="transmembrane region" description="Helical" evidence="9">
    <location>
        <begin position="647"/>
        <end position="665"/>
    </location>
</feature>
<keyword evidence="12" id="KW-1185">Reference proteome</keyword>
<name>A0A9Q0GQA1_9MAGN</name>
<dbReference type="PANTHER" id="PTHR24186">
    <property type="entry name" value="PROTEIN PHOSPHATASE 1 REGULATORY SUBUNIT"/>
    <property type="match status" value="1"/>
</dbReference>
<dbReference type="PROSITE" id="PS50297">
    <property type="entry name" value="ANK_REP_REGION"/>
    <property type="match status" value="2"/>
</dbReference>
<proteinExistence type="predicted"/>
<dbReference type="GO" id="GO:0005886">
    <property type="term" value="C:plasma membrane"/>
    <property type="evidence" value="ECO:0007669"/>
    <property type="project" value="TreeGrafter"/>
</dbReference>
<feature type="transmembrane region" description="Helical" evidence="9">
    <location>
        <begin position="537"/>
        <end position="560"/>
    </location>
</feature>
<feature type="repeat" description="ANK" evidence="7">
    <location>
        <begin position="76"/>
        <end position="108"/>
    </location>
</feature>
<evidence type="ECO:0000256" key="2">
    <source>
        <dbReference type="ARBA" id="ARBA00022692"/>
    </source>
</evidence>
<dbReference type="SMART" id="SM00248">
    <property type="entry name" value="ANK"/>
    <property type="match status" value="7"/>
</dbReference>
<accession>A0A9Q0GQA1</accession>
<dbReference type="InterPro" id="IPR002110">
    <property type="entry name" value="Ankyrin_rpt"/>
</dbReference>
<dbReference type="EMBL" id="JAMYWD010000012">
    <property type="protein sequence ID" value="KAJ4950678.1"/>
    <property type="molecule type" value="Genomic_DNA"/>
</dbReference>
<feature type="transmembrane region" description="Helical" evidence="9">
    <location>
        <begin position="581"/>
        <end position="602"/>
    </location>
</feature>
<sequence length="690" mass="75965">MKIALYNAAVVGECEKLEGFKAELESQETLEKNTVLHVAVKVAAARKAPYENGGKLGPIRKICELCPSLIRRANLKGDTPLHIAARGGRSDVVKLLVKETKSVDEVVSLVTMVNSKKDTALHEALRNHHLFDRKYQPEYLDVVKTLIYKNEELPNLINDDGESPVFIAAREGLYDFLEELLSCSSEYGGPCKTTALHVAVLLREEGEKIAKDGILPAKTGETKKTVLDIIGKLMEAKPDLIKEEDESKRTPLHYAANLPSHKKVKDSHEKVKKLLDLTAGPDDDHKYSVVYHPDKNGMTALHYAAHTGATKSIDELFERCSVCFEQVDNKGWTTLHFAVAGGSSDDSTIKYIIKNKNEKLRSISMAMVNDRDKNGDTPLHLAARIPNYDALSFLMDLPEVNKRARNNDNLTALDILKATGTESMDDLGLEKKSLANNLKKKTGAISSEAPKVAAKEDTQQDGELQKVGSQRMEDLDNERQVAGDNSEKGNLRDIELLVATLIATVTFAASFTMPGGYNNEGPDEGMANLSSEPAFQIFLVANTGAMALSTAAIFTHLNAVMSTFDRSKSSKADRSFNKANLFTVIAIIGMVIAFVAGTYLVLANNKPLAIWSTVIGCCLFFGPVGPRLLVSLVKYCYHYLVHVFEQLFNLFVCQLVCCCCCILFWCKKDDNSGNKEGEEENKHLQSSAQV</sequence>
<evidence type="ECO:0000313" key="12">
    <source>
        <dbReference type="Proteomes" id="UP001141806"/>
    </source>
</evidence>
<dbReference type="Gene3D" id="1.25.40.20">
    <property type="entry name" value="Ankyrin repeat-containing domain"/>
    <property type="match status" value="2"/>
</dbReference>
<keyword evidence="2 9" id="KW-0812">Transmembrane</keyword>
<dbReference type="Pfam" id="PF00023">
    <property type="entry name" value="Ank"/>
    <property type="match status" value="1"/>
</dbReference>
<evidence type="ECO:0000256" key="9">
    <source>
        <dbReference type="SAM" id="Phobius"/>
    </source>
</evidence>
<reference evidence="11" key="1">
    <citation type="journal article" date="2023" name="Plant J.">
        <title>The genome of the king protea, Protea cynaroides.</title>
        <authorList>
            <person name="Chang J."/>
            <person name="Duong T.A."/>
            <person name="Schoeman C."/>
            <person name="Ma X."/>
            <person name="Roodt D."/>
            <person name="Barker N."/>
            <person name="Li Z."/>
            <person name="Van de Peer Y."/>
            <person name="Mizrachi E."/>
        </authorList>
    </citation>
    <scope>NUCLEOTIDE SEQUENCE</scope>
    <source>
        <tissue evidence="11">Young leaves</tissue>
    </source>
</reference>